<evidence type="ECO:0000313" key="3">
    <source>
        <dbReference type="Proteomes" id="UP001185254"/>
    </source>
</evidence>
<dbReference type="RefSeq" id="WP_310065887.1">
    <property type="nucleotide sequence ID" value="NZ_JAVDQN010000001.1"/>
</dbReference>
<proteinExistence type="predicted"/>
<protein>
    <submittedName>
        <fullName evidence="2">Uncharacterized protein</fullName>
    </submittedName>
</protein>
<comment type="caution">
    <text evidence="2">The sequence shown here is derived from an EMBL/GenBank/DDBJ whole genome shotgun (WGS) entry which is preliminary data.</text>
</comment>
<reference evidence="2 3" key="1">
    <citation type="submission" date="2023-07" db="EMBL/GenBank/DDBJ databases">
        <title>Sorghum-associated microbial communities from plants grown in Nebraska, USA.</title>
        <authorList>
            <person name="Schachtman D."/>
        </authorList>
    </citation>
    <scope>NUCLEOTIDE SEQUENCE [LARGE SCALE GENOMIC DNA]</scope>
    <source>
        <strain evidence="2 3">DS1039</strain>
    </source>
</reference>
<keyword evidence="3" id="KW-1185">Reference proteome</keyword>
<feature type="region of interest" description="Disordered" evidence="1">
    <location>
        <begin position="1"/>
        <end position="28"/>
    </location>
</feature>
<evidence type="ECO:0000256" key="1">
    <source>
        <dbReference type="SAM" id="MobiDB-lite"/>
    </source>
</evidence>
<gene>
    <name evidence="2" type="ORF">J2776_001716</name>
</gene>
<organism evidence="2 3">
    <name type="scientific">Paraburkholderia caledonica</name>
    <dbReference type="NCBI Taxonomy" id="134536"/>
    <lineage>
        <taxon>Bacteria</taxon>
        <taxon>Pseudomonadati</taxon>
        <taxon>Pseudomonadota</taxon>
        <taxon>Betaproteobacteria</taxon>
        <taxon>Burkholderiales</taxon>
        <taxon>Burkholderiaceae</taxon>
        <taxon>Paraburkholderia</taxon>
    </lineage>
</organism>
<evidence type="ECO:0000313" key="2">
    <source>
        <dbReference type="EMBL" id="MDR6375040.1"/>
    </source>
</evidence>
<dbReference type="EMBL" id="JAVDQN010000001">
    <property type="protein sequence ID" value="MDR6375040.1"/>
    <property type="molecule type" value="Genomic_DNA"/>
</dbReference>
<accession>A0ABU1KVR0</accession>
<sequence length="44" mass="4782">MSIYAGNPVALDNGDVIDDGPHRDMRSSTVFVPVNEHGAELTRQ</sequence>
<dbReference type="Proteomes" id="UP001185254">
    <property type="component" value="Unassembled WGS sequence"/>
</dbReference>
<name>A0ABU1KVR0_9BURK</name>